<sequence>MAKNKNENNTNNSGTMLTATDGTQYFIMGKIRIKVSAHFEEDGKPLNSVLEDVIQHAAAAS</sequence>
<dbReference type="AlphaFoldDB" id="A0A1I0JF42"/>
<proteinExistence type="predicted"/>
<evidence type="ECO:0008006" key="3">
    <source>
        <dbReference type="Google" id="ProtNLM"/>
    </source>
</evidence>
<gene>
    <name evidence="1" type="ORF">SAMN05216521_10558</name>
</gene>
<accession>A0A1I0JF42</accession>
<dbReference type="Proteomes" id="UP000182121">
    <property type="component" value="Unassembled WGS sequence"/>
</dbReference>
<name>A0A1I0JF42_9FIRM</name>
<protein>
    <recommendedName>
        <fullName evidence="3">Transposon-encoded protein TnpW</fullName>
    </recommendedName>
</protein>
<organism evidence="1 2">
    <name type="scientific">Enterocloster clostridioformis</name>
    <dbReference type="NCBI Taxonomy" id="1531"/>
    <lineage>
        <taxon>Bacteria</taxon>
        <taxon>Bacillati</taxon>
        <taxon>Bacillota</taxon>
        <taxon>Clostridia</taxon>
        <taxon>Lachnospirales</taxon>
        <taxon>Lachnospiraceae</taxon>
        <taxon>Enterocloster</taxon>
    </lineage>
</organism>
<evidence type="ECO:0000313" key="1">
    <source>
        <dbReference type="EMBL" id="SEU08049.1"/>
    </source>
</evidence>
<reference evidence="1 2" key="1">
    <citation type="submission" date="2016-10" db="EMBL/GenBank/DDBJ databases">
        <authorList>
            <person name="Varghese N."/>
            <person name="Submissions S."/>
        </authorList>
    </citation>
    <scope>NUCLEOTIDE SEQUENCE [LARGE SCALE GENOMIC DNA]</scope>
    <source>
        <strain evidence="1 2">NLAE-zl-C196</strain>
    </source>
</reference>
<comment type="caution">
    <text evidence="1">The sequence shown here is derived from an EMBL/GenBank/DDBJ whole genome shotgun (WGS) entry which is preliminary data.</text>
</comment>
<evidence type="ECO:0000313" key="2">
    <source>
        <dbReference type="Proteomes" id="UP000182121"/>
    </source>
</evidence>
<dbReference type="RefSeq" id="WP_074663868.1">
    <property type="nucleotide sequence ID" value="NZ_FOIO01000055.1"/>
</dbReference>
<dbReference type="EMBL" id="FOIO01000055">
    <property type="protein sequence ID" value="SEU08049.1"/>
    <property type="molecule type" value="Genomic_DNA"/>
</dbReference>